<feature type="domain" description="Cilia- and flagella-associated protein 69 ARM repeats" evidence="2">
    <location>
        <begin position="2"/>
        <end position="273"/>
    </location>
</feature>
<accession>A0A812V2F6</accession>
<dbReference type="InterPro" id="IPR016024">
    <property type="entry name" value="ARM-type_fold"/>
</dbReference>
<dbReference type="InterPro" id="IPR048732">
    <property type="entry name" value="CFA69"/>
</dbReference>
<name>A0A812V2F6_9DINO</name>
<dbReference type="AlphaFoldDB" id="A0A812V2F6"/>
<dbReference type="Pfam" id="PF21049">
    <property type="entry name" value="CFA69_ARM_rpt"/>
    <property type="match status" value="2"/>
</dbReference>
<comment type="caution">
    <text evidence="3">The sequence shown here is derived from an EMBL/GenBank/DDBJ whole genome shotgun (WGS) entry which is preliminary data.</text>
</comment>
<dbReference type="PANTHER" id="PTHR14716:SF0">
    <property type="entry name" value="CILIA- AND FLAGELLA-ASSOCIATED PROTEIN 69"/>
    <property type="match status" value="1"/>
</dbReference>
<protein>
    <recommendedName>
        <fullName evidence="2">Cilia- and flagella-associated protein 69 ARM repeats domain-containing protein</fullName>
    </recommendedName>
</protein>
<feature type="compositionally biased region" description="Polar residues" evidence="1">
    <location>
        <begin position="780"/>
        <end position="792"/>
    </location>
</feature>
<organism evidence="3 4">
    <name type="scientific">Symbiodinium natans</name>
    <dbReference type="NCBI Taxonomy" id="878477"/>
    <lineage>
        <taxon>Eukaryota</taxon>
        <taxon>Sar</taxon>
        <taxon>Alveolata</taxon>
        <taxon>Dinophyceae</taxon>
        <taxon>Suessiales</taxon>
        <taxon>Symbiodiniaceae</taxon>
        <taxon>Symbiodinium</taxon>
    </lineage>
</organism>
<keyword evidence="4" id="KW-1185">Reference proteome</keyword>
<dbReference type="OrthoDB" id="433727at2759"/>
<reference evidence="3" key="1">
    <citation type="submission" date="2021-02" db="EMBL/GenBank/DDBJ databases">
        <authorList>
            <person name="Dougan E. K."/>
            <person name="Rhodes N."/>
            <person name="Thang M."/>
            <person name="Chan C."/>
        </authorList>
    </citation>
    <scope>NUCLEOTIDE SEQUENCE</scope>
</reference>
<dbReference type="InterPro" id="IPR048733">
    <property type="entry name" value="CFA69_ARM_dom"/>
</dbReference>
<dbReference type="PANTHER" id="PTHR14716">
    <property type="entry name" value="CILIA- AND FLAGELLA-ASSOCIATED PROTEIN 69"/>
    <property type="match status" value="1"/>
</dbReference>
<dbReference type="SUPFAM" id="SSF48371">
    <property type="entry name" value="ARM repeat"/>
    <property type="match status" value="2"/>
</dbReference>
<sequence>MELMTSKYTVDLVDRHVAAIRKLCKVCCNGFLLKHLEALVDLLHLAVERFAQGQDLAQALCDFTRVASQPFVSCKTSDMITYGHHLPAFIKGLVSVLTYTLPPSGPARLEQRKAMFERLRIEVAHTLACWARFGLDEDSVELLPNQPLIQAVADSGTPNLRILRQSNVMDAVSASFRSEDSPESIVITLGAIRDMSLYRPLACQITNCGLISNLVHVIRVNLLGSDVLLVAAEVLWNVLELDWDGATEALGQEEVIESFRDFMHAVLTRGYRFKAPQQTLSADTGDTGDTECFRKDKIFRNDMMVLLMYISKRAENRVLFASTGLMALLLSYAAVSEARRKELLQNGYLEPGSASFLRQRFSDGFHGCGCKEKHLQEALIGFYGRAADCGTCSASDPQASKGIPLTNTQEDMEFRTLLWGTLARCCSSETCAEAFTAAFLLASAAVQCGFVESLLECLDAEAPPEKWSQEQRRQVQLEALSSLFQLVQYVPDAFMEAQGNAMVLQLLQATRSREVQKKCLHLLQVAVRMGPHFAENLGQLGAVGTLVELFTDKDNPMTSRQMCASVLATMCKEYPENAREFRKKDGVEAMRDEVVYRPGETTDNHLFYSLCVVDCVWNAVVGTRKNEIRFLDAGGLFALLDCLEVAPMLLKRQIIGCLADLMEYKKAAKLFTQWNSQVTMKGALRLLLELWQCEQQAAGNLAPDGVIRDLDQPLNPRAPPTLALAELIDDGESTVTSTSRLAGKFRHAKNFADTAGTGTSVTTTSQHHTQGKGFEKAPASAQQRQGSQWLSSGVEQRGRAKIYAVLKCIGFECQETLSIAERQQMELVKLYPMAVELEMWIKVQESLAIRGVKPVNADRQWIEDCVMERKDQAAWVQNIQKKLAEERQMEEEASLERFYKDLRGRAQIQRMAQPPGYPTHMGSNDSDVWNELGP</sequence>
<evidence type="ECO:0000259" key="2">
    <source>
        <dbReference type="Pfam" id="PF21049"/>
    </source>
</evidence>
<evidence type="ECO:0000313" key="3">
    <source>
        <dbReference type="EMBL" id="CAE7592861.1"/>
    </source>
</evidence>
<feature type="region of interest" description="Disordered" evidence="1">
    <location>
        <begin position="756"/>
        <end position="792"/>
    </location>
</feature>
<dbReference type="InterPro" id="IPR011989">
    <property type="entry name" value="ARM-like"/>
</dbReference>
<dbReference type="EMBL" id="CAJNDS010002776">
    <property type="protein sequence ID" value="CAE7592861.1"/>
    <property type="molecule type" value="Genomic_DNA"/>
</dbReference>
<gene>
    <name evidence="3" type="ORF">SNAT2548_LOCUS33749</name>
</gene>
<proteinExistence type="predicted"/>
<feature type="domain" description="Cilia- and flagella-associated protein 69 ARM repeats" evidence="2">
    <location>
        <begin position="400"/>
        <end position="715"/>
    </location>
</feature>
<feature type="compositionally biased region" description="Low complexity" evidence="1">
    <location>
        <begin position="756"/>
        <end position="768"/>
    </location>
</feature>
<evidence type="ECO:0000313" key="4">
    <source>
        <dbReference type="Proteomes" id="UP000604046"/>
    </source>
</evidence>
<feature type="region of interest" description="Disordered" evidence="1">
    <location>
        <begin position="910"/>
        <end position="934"/>
    </location>
</feature>
<dbReference type="Gene3D" id="1.25.10.10">
    <property type="entry name" value="Leucine-rich Repeat Variant"/>
    <property type="match status" value="1"/>
</dbReference>
<dbReference type="Proteomes" id="UP000604046">
    <property type="component" value="Unassembled WGS sequence"/>
</dbReference>
<evidence type="ECO:0000256" key="1">
    <source>
        <dbReference type="SAM" id="MobiDB-lite"/>
    </source>
</evidence>